<evidence type="ECO:0000313" key="2">
    <source>
        <dbReference type="EMBL" id="GAT96327.1"/>
    </source>
</evidence>
<accession>A0A175JRN3</accession>
<dbReference type="EMBL" id="BDEQ01000001">
    <property type="protein sequence ID" value="GAT96327.1"/>
    <property type="molecule type" value="Genomic_DNA"/>
</dbReference>
<sequence>MSKEDEVYEYSTEMKIGGMMVFGSVFIVGLILLIVYVKLYKSFHSPKN</sequence>
<keyword evidence="1" id="KW-0472">Membrane</keyword>
<gene>
    <name evidence="2" type="ORF">CL6EHI_c00121</name>
</gene>
<evidence type="ECO:0000313" key="3">
    <source>
        <dbReference type="Proteomes" id="UP000078387"/>
    </source>
</evidence>
<keyword evidence="1" id="KW-1133">Transmembrane helix</keyword>
<comment type="caution">
    <text evidence="2">The sequence shown here is derived from an EMBL/GenBank/DDBJ whole genome shotgun (WGS) entry which is preliminary data.</text>
</comment>
<feature type="transmembrane region" description="Helical" evidence="1">
    <location>
        <begin position="16"/>
        <end position="37"/>
    </location>
</feature>
<keyword evidence="1" id="KW-0812">Transmembrane</keyword>
<dbReference type="AlphaFoldDB" id="A0A175JRN3"/>
<dbReference type="Proteomes" id="UP000078387">
    <property type="component" value="Unassembled WGS sequence"/>
</dbReference>
<name>A0A175JRN3_ENTHI</name>
<protein>
    <submittedName>
        <fullName evidence="2">Single tm domain protein</fullName>
    </submittedName>
</protein>
<reference evidence="2 3" key="1">
    <citation type="submission" date="2016-05" db="EMBL/GenBank/DDBJ databases">
        <title>First whole genome sequencing of Entamoeba histolytica HM1:IMSS-clone-6.</title>
        <authorList>
            <person name="Mukherjee Avik.K."/>
            <person name="Izumyama S."/>
            <person name="Nakada-Tsukui K."/>
            <person name="Nozaki T."/>
        </authorList>
    </citation>
    <scope>NUCLEOTIDE SEQUENCE [LARGE SCALE GENOMIC DNA]</scope>
    <source>
        <strain evidence="2 3">HM1:IMSS clone 6</strain>
    </source>
</reference>
<organism evidence="2 3">
    <name type="scientific">Entamoeba histolytica</name>
    <dbReference type="NCBI Taxonomy" id="5759"/>
    <lineage>
        <taxon>Eukaryota</taxon>
        <taxon>Amoebozoa</taxon>
        <taxon>Evosea</taxon>
        <taxon>Archamoebae</taxon>
        <taxon>Mastigamoebida</taxon>
        <taxon>Entamoebidae</taxon>
        <taxon>Entamoeba</taxon>
    </lineage>
</organism>
<evidence type="ECO:0000256" key="1">
    <source>
        <dbReference type="SAM" id="Phobius"/>
    </source>
</evidence>
<proteinExistence type="predicted"/>